<dbReference type="NCBIfam" id="TIGR02432">
    <property type="entry name" value="lysidine_TilS_N"/>
    <property type="match status" value="1"/>
</dbReference>
<evidence type="ECO:0000256" key="4">
    <source>
        <dbReference type="ARBA" id="ARBA00022694"/>
    </source>
</evidence>
<evidence type="ECO:0000259" key="9">
    <source>
        <dbReference type="SMART" id="SM00977"/>
    </source>
</evidence>
<dbReference type="Pfam" id="PF09179">
    <property type="entry name" value="TilS"/>
    <property type="match status" value="1"/>
</dbReference>
<evidence type="ECO:0000256" key="5">
    <source>
        <dbReference type="ARBA" id="ARBA00022741"/>
    </source>
</evidence>
<dbReference type="Pfam" id="PF11734">
    <property type="entry name" value="TilS_C"/>
    <property type="match status" value="1"/>
</dbReference>
<dbReference type="Gene3D" id="1.20.59.20">
    <property type="match status" value="1"/>
</dbReference>
<dbReference type="InterPro" id="IPR014729">
    <property type="entry name" value="Rossmann-like_a/b/a_fold"/>
</dbReference>
<evidence type="ECO:0000256" key="8">
    <source>
        <dbReference type="HAMAP-Rule" id="MF_01161"/>
    </source>
</evidence>
<dbReference type="InterPro" id="IPR012094">
    <property type="entry name" value="tRNA_Ile_lys_synt"/>
</dbReference>
<dbReference type="NCBIfam" id="TIGR02433">
    <property type="entry name" value="lysidine_TilS_C"/>
    <property type="match status" value="1"/>
</dbReference>
<comment type="function">
    <text evidence="8">Ligates lysine onto the cytidine present at position 34 of the AUA codon-specific tRNA(Ile) that contains the anticodon CAU, in an ATP-dependent manner. Cytidine is converted to lysidine, thus changing the amino acid specificity of the tRNA from methionine to isoleucine.</text>
</comment>
<evidence type="ECO:0000256" key="6">
    <source>
        <dbReference type="ARBA" id="ARBA00022840"/>
    </source>
</evidence>
<gene>
    <name evidence="8 10" type="primary">tilS</name>
    <name evidence="10" type="ORF">HWQ56_22055</name>
</gene>
<dbReference type="PANTHER" id="PTHR43033:SF1">
    <property type="entry name" value="TRNA(ILE)-LYSIDINE SYNTHASE-RELATED"/>
    <property type="match status" value="1"/>
</dbReference>
<dbReference type="SMART" id="SM00977">
    <property type="entry name" value="TilS_C"/>
    <property type="match status" value="1"/>
</dbReference>
<keyword evidence="4 8" id="KW-0819">tRNA processing</keyword>
<dbReference type="EC" id="6.3.4.19" evidence="8"/>
<sequence>MTHAMLHRLAPWRTAPRWHVALSGGLDSTVLLHQLATLARTDTFPPLHAIHVHHGLQAAADAWPQHCQRLCDALGVPLTVVRVQVAPGASLEAAARTARYQAFEQALGAGEVLLTGQHRDDQAETLLFRLLRGAGVRGLAAMPEQRALGVGHLVRPLLHISRTQLQAYAQAHHLDWVDDPSNTDTRFARNYLRQDVMPLITGRWPQAAQTLARAASHMAEAQGLLAELAEGDLRAAATPGAFPWLNVPSLELAPLVALSDARQRNALQHWLAGFTRLPDTQHWASWPELRDAAPSATPVWALGDGRLLRAGGRLWWLSELWRAEPQGQVHWPMPAQPLDLPGNGQVRLCGLAPQGRVQVRYRQGGEVMHTPGRGRRDLKRLLNETGLPPFVRGRLPLLFVDGQLTAVANLPAIGGNGVDLRWLPPTNAQRLR</sequence>
<keyword evidence="2 8" id="KW-0963">Cytoplasm</keyword>
<dbReference type="SUPFAM" id="SSF52402">
    <property type="entry name" value="Adenine nucleotide alpha hydrolases-like"/>
    <property type="match status" value="1"/>
</dbReference>
<dbReference type="GO" id="GO:0032267">
    <property type="term" value="F:tRNA(Ile)-lysidine synthase activity"/>
    <property type="evidence" value="ECO:0007669"/>
    <property type="project" value="UniProtKB-EC"/>
</dbReference>
<dbReference type="Gene3D" id="3.40.50.620">
    <property type="entry name" value="HUPs"/>
    <property type="match status" value="1"/>
</dbReference>
<comment type="catalytic activity">
    <reaction evidence="7 8">
        <text>cytidine(34) in tRNA(Ile2) + L-lysine + ATP = lysidine(34) in tRNA(Ile2) + AMP + diphosphate + H(+)</text>
        <dbReference type="Rhea" id="RHEA:43744"/>
        <dbReference type="Rhea" id="RHEA-COMP:10625"/>
        <dbReference type="Rhea" id="RHEA-COMP:10670"/>
        <dbReference type="ChEBI" id="CHEBI:15378"/>
        <dbReference type="ChEBI" id="CHEBI:30616"/>
        <dbReference type="ChEBI" id="CHEBI:32551"/>
        <dbReference type="ChEBI" id="CHEBI:33019"/>
        <dbReference type="ChEBI" id="CHEBI:82748"/>
        <dbReference type="ChEBI" id="CHEBI:83665"/>
        <dbReference type="ChEBI" id="CHEBI:456215"/>
        <dbReference type="EC" id="6.3.4.19"/>
    </reaction>
</comment>
<dbReference type="SUPFAM" id="SSF82829">
    <property type="entry name" value="MesJ substrate recognition domain-like"/>
    <property type="match status" value="1"/>
</dbReference>
<organism evidence="10 11">
    <name type="scientific">Pseudomonas eucalypticola</name>
    <dbReference type="NCBI Taxonomy" id="2599595"/>
    <lineage>
        <taxon>Bacteria</taxon>
        <taxon>Pseudomonadati</taxon>
        <taxon>Pseudomonadota</taxon>
        <taxon>Gammaproteobacteria</taxon>
        <taxon>Pseudomonadales</taxon>
        <taxon>Pseudomonadaceae</taxon>
        <taxon>Pseudomonas</taxon>
    </lineage>
</organism>
<dbReference type="Pfam" id="PF01171">
    <property type="entry name" value="ATP_bind_3"/>
    <property type="match status" value="1"/>
</dbReference>
<dbReference type="HAMAP" id="MF_01161">
    <property type="entry name" value="tRNA_Ile_lys_synt"/>
    <property type="match status" value="1"/>
</dbReference>
<reference evidence="10 11" key="1">
    <citation type="submission" date="2020-06" db="EMBL/GenBank/DDBJ databases">
        <title>Pseudomonas eucalypticola sp. nov., an endophyte of Eucalyptus dunnii leaves with biocontrol ability of eucalyptus leaf blight.</title>
        <authorList>
            <person name="Liu Y."/>
            <person name="Song Z."/>
            <person name="Zeng H."/>
            <person name="Lu M."/>
            <person name="Wang X."/>
            <person name="Lian X."/>
            <person name="Zhang Q."/>
        </authorList>
    </citation>
    <scope>NUCLEOTIDE SEQUENCE [LARGE SCALE GENOMIC DNA]</scope>
    <source>
        <strain evidence="10 11">NP-1</strain>
    </source>
</reference>
<comment type="similarity">
    <text evidence="8">Belongs to the tRNA(Ile)-lysidine synthase family.</text>
</comment>
<evidence type="ECO:0000256" key="2">
    <source>
        <dbReference type="ARBA" id="ARBA00022490"/>
    </source>
</evidence>
<accession>A0A7D5D9W4</accession>
<protein>
    <recommendedName>
        <fullName evidence="8">tRNA(Ile)-lysidine synthase</fullName>
        <ecNumber evidence="8">6.3.4.19</ecNumber>
    </recommendedName>
    <alternativeName>
        <fullName evidence="8">tRNA(Ile)-2-lysyl-cytidine synthase</fullName>
    </alternativeName>
    <alternativeName>
        <fullName evidence="8">tRNA(Ile)-lysidine synthetase</fullName>
    </alternativeName>
</protein>
<evidence type="ECO:0000256" key="7">
    <source>
        <dbReference type="ARBA" id="ARBA00048539"/>
    </source>
</evidence>
<comment type="domain">
    <text evidence="8">The N-terminal region contains the highly conserved SGGXDS motif, predicted to be a P-loop motif involved in ATP binding.</text>
</comment>
<dbReference type="InterPro" id="IPR012795">
    <property type="entry name" value="tRNA_Ile_lys_synt_N"/>
</dbReference>
<dbReference type="GO" id="GO:0005737">
    <property type="term" value="C:cytoplasm"/>
    <property type="evidence" value="ECO:0007669"/>
    <property type="project" value="UniProtKB-SubCell"/>
</dbReference>
<keyword evidence="5 8" id="KW-0547">Nucleotide-binding</keyword>
<evidence type="ECO:0000256" key="1">
    <source>
        <dbReference type="ARBA" id="ARBA00004496"/>
    </source>
</evidence>
<name>A0A7D5D9W4_9PSED</name>
<evidence type="ECO:0000313" key="10">
    <source>
        <dbReference type="EMBL" id="QKZ06316.1"/>
    </source>
</evidence>
<dbReference type="KEGG" id="pez:HWQ56_22055"/>
<dbReference type="AlphaFoldDB" id="A0A7D5D9W4"/>
<proteinExistence type="inferred from homology"/>
<dbReference type="GO" id="GO:0006400">
    <property type="term" value="P:tRNA modification"/>
    <property type="evidence" value="ECO:0007669"/>
    <property type="project" value="UniProtKB-UniRule"/>
</dbReference>
<dbReference type="PANTHER" id="PTHR43033">
    <property type="entry name" value="TRNA(ILE)-LYSIDINE SYNTHASE-RELATED"/>
    <property type="match status" value="1"/>
</dbReference>
<dbReference type="SUPFAM" id="SSF56037">
    <property type="entry name" value="PheT/TilS domain"/>
    <property type="match status" value="1"/>
</dbReference>
<evidence type="ECO:0000313" key="11">
    <source>
        <dbReference type="Proteomes" id="UP000509568"/>
    </source>
</evidence>
<feature type="binding site" evidence="8">
    <location>
        <begin position="23"/>
        <end position="28"/>
    </location>
    <ligand>
        <name>ATP</name>
        <dbReference type="ChEBI" id="CHEBI:30616"/>
    </ligand>
</feature>
<dbReference type="InterPro" id="IPR011063">
    <property type="entry name" value="TilS/TtcA_N"/>
</dbReference>
<dbReference type="GO" id="GO:0005524">
    <property type="term" value="F:ATP binding"/>
    <property type="evidence" value="ECO:0007669"/>
    <property type="project" value="UniProtKB-UniRule"/>
</dbReference>
<dbReference type="EMBL" id="CP056030">
    <property type="protein sequence ID" value="QKZ06316.1"/>
    <property type="molecule type" value="Genomic_DNA"/>
</dbReference>
<evidence type="ECO:0000256" key="3">
    <source>
        <dbReference type="ARBA" id="ARBA00022598"/>
    </source>
</evidence>
<feature type="domain" description="Lysidine-tRNA(Ile) synthetase C-terminal" evidence="9">
    <location>
        <begin position="357"/>
        <end position="422"/>
    </location>
</feature>
<keyword evidence="6 8" id="KW-0067">ATP-binding</keyword>
<dbReference type="Proteomes" id="UP000509568">
    <property type="component" value="Chromosome"/>
</dbReference>
<keyword evidence="11" id="KW-1185">Reference proteome</keyword>
<dbReference type="InterPro" id="IPR012796">
    <property type="entry name" value="Lysidine-tRNA-synth_C"/>
</dbReference>
<comment type="subcellular location">
    <subcellularLocation>
        <location evidence="1 8">Cytoplasm</location>
    </subcellularLocation>
</comment>
<keyword evidence="3 8" id="KW-0436">Ligase</keyword>
<dbReference type="InterPro" id="IPR015262">
    <property type="entry name" value="tRNA_Ile_lys_synt_subst-bd"/>
</dbReference>
<dbReference type="CDD" id="cd01992">
    <property type="entry name" value="TilS_N"/>
    <property type="match status" value="1"/>
</dbReference>